<comment type="caution">
    <text evidence="1">The sequence shown here is derived from an EMBL/GenBank/DDBJ whole genome shotgun (WGS) entry which is preliminary data.</text>
</comment>
<accession>A0ABV9KG88</accession>
<dbReference type="Pfam" id="PF10025">
    <property type="entry name" value="DUF2267"/>
    <property type="match status" value="1"/>
</dbReference>
<dbReference type="InterPro" id="IPR018727">
    <property type="entry name" value="DUF2267"/>
</dbReference>
<evidence type="ECO:0000313" key="1">
    <source>
        <dbReference type="EMBL" id="MFC4668983.1"/>
    </source>
</evidence>
<protein>
    <submittedName>
        <fullName evidence="1">DUF2267 domain-containing protein</fullName>
    </submittedName>
</protein>
<dbReference type="Proteomes" id="UP001595973">
    <property type="component" value="Unassembled WGS sequence"/>
</dbReference>
<gene>
    <name evidence="1" type="ORF">ACFO5X_10495</name>
</gene>
<sequence>MPQPWTYRHASQEYRAFLDDLRDRMNLVSDNSAYTAVDGVFQVFRRRLTAVQGLGFATYLPSIPRAIFVAGWRPETAPPPFADRATMTLEAQLVRQNHNLTPDNCIEATAWAVRRAILPRDFAFALAELPPEGRWFWDVDVTDPAELEPGFR</sequence>
<organism evidence="1 2">
    <name type="scientific">Seohaeicola nanhaiensis</name>
    <dbReference type="NCBI Taxonomy" id="1387282"/>
    <lineage>
        <taxon>Bacteria</taxon>
        <taxon>Pseudomonadati</taxon>
        <taxon>Pseudomonadota</taxon>
        <taxon>Alphaproteobacteria</taxon>
        <taxon>Rhodobacterales</taxon>
        <taxon>Roseobacteraceae</taxon>
        <taxon>Seohaeicola</taxon>
    </lineage>
</organism>
<dbReference type="InterPro" id="IPR038282">
    <property type="entry name" value="DUF2267_sf"/>
</dbReference>
<dbReference type="RefSeq" id="WP_380717384.1">
    <property type="nucleotide sequence ID" value="NZ_JBHSGI010000009.1"/>
</dbReference>
<dbReference type="Gene3D" id="1.10.490.110">
    <property type="entry name" value="Uncharacterized conserved protein DUF2267"/>
    <property type="match status" value="1"/>
</dbReference>
<dbReference type="EMBL" id="JBHSGI010000009">
    <property type="protein sequence ID" value="MFC4668983.1"/>
    <property type="molecule type" value="Genomic_DNA"/>
</dbReference>
<evidence type="ECO:0000313" key="2">
    <source>
        <dbReference type="Proteomes" id="UP001595973"/>
    </source>
</evidence>
<proteinExistence type="predicted"/>
<reference evidence="2" key="1">
    <citation type="journal article" date="2019" name="Int. J. Syst. Evol. Microbiol.">
        <title>The Global Catalogue of Microorganisms (GCM) 10K type strain sequencing project: providing services to taxonomists for standard genome sequencing and annotation.</title>
        <authorList>
            <consortium name="The Broad Institute Genomics Platform"/>
            <consortium name="The Broad Institute Genome Sequencing Center for Infectious Disease"/>
            <person name="Wu L."/>
            <person name="Ma J."/>
        </authorList>
    </citation>
    <scope>NUCLEOTIDE SEQUENCE [LARGE SCALE GENOMIC DNA]</scope>
    <source>
        <strain evidence="2">CGMCC 4.7283</strain>
    </source>
</reference>
<keyword evidence="2" id="KW-1185">Reference proteome</keyword>
<name>A0ABV9KG88_9RHOB</name>